<gene>
    <name evidence="7" type="primary">cggR</name>
    <name evidence="7" type="ORF">CQU01_01110</name>
</gene>
<sequence length="342" mass="38186">MNSLLDILKRIYPNMLQDMKQRYDLMRHVNLLQPIGRRSLADVMGLTERTIRSEIELLQEQRILHVTNKGMFLTQEGKYVLEQLVPFIKELSGLNELEQKVKKQLGLEKIIIVPGNSDEEKWAKLEMGRACANYLDSIMTPEATIAVTGGSTIAAVAEQMEETDGDNQYLFVPARGGFGENVEYQANTIVAKMAQKTNSSYRMLFMPDVLSEASFNTMRHEPAIHAVLERIKEAQIVLHGLGDAITMARRRDTPQAIIEKLIDEEAVAEAFGYYFNKNGHIIHQVVSTGIDLEDLVTKEHVIAVAGGLSKAEAISAYFKTSYSKTLITDEGAAIGILRDASL</sequence>
<keyword evidence="4" id="KW-0804">Transcription</keyword>
<evidence type="ECO:0000256" key="1">
    <source>
        <dbReference type="ARBA" id="ARBA00010466"/>
    </source>
</evidence>
<evidence type="ECO:0000256" key="3">
    <source>
        <dbReference type="ARBA" id="ARBA00023125"/>
    </source>
</evidence>
<proteinExistence type="inferred from homology"/>
<dbReference type="InterPro" id="IPR036388">
    <property type="entry name" value="WH-like_DNA-bd_sf"/>
</dbReference>
<dbReference type="Proteomes" id="UP000321491">
    <property type="component" value="Unassembled WGS sequence"/>
</dbReference>
<feature type="domain" description="CggR N-terminal DNA binding" evidence="6">
    <location>
        <begin position="19"/>
        <end position="87"/>
    </location>
</feature>
<dbReference type="InterPro" id="IPR051054">
    <property type="entry name" value="SorC_transcr_regulators"/>
</dbReference>
<comment type="similarity">
    <text evidence="1">Belongs to the SorC transcriptional regulatory family.</text>
</comment>
<evidence type="ECO:0000313" key="8">
    <source>
        <dbReference type="Proteomes" id="UP000321491"/>
    </source>
</evidence>
<feature type="domain" description="Sugar-binding" evidence="5">
    <location>
        <begin position="90"/>
        <end position="337"/>
    </location>
</feature>
<dbReference type="InterPro" id="IPR037171">
    <property type="entry name" value="NagB/RpiA_transferase-like"/>
</dbReference>
<protein>
    <submittedName>
        <fullName evidence="7">Central glycolytic genes regulator</fullName>
    </submittedName>
</protein>
<organism evidence="7 8">
    <name type="scientific">Cerasibacillus quisquiliarum</name>
    <dbReference type="NCBI Taxonomy" id="227865"/>
    <lineage>
        <taxon>Bacteria</taxon>
        <taxon>Bacillati</taxon>
        <taxon>Bacillota</taxon>
        <taxon>Bacilli</taxon>
        <taxon>Bacillales</taxon>
        <taxon>Bacillaceae</taxon>
        <taxon>Cerasibacillus</taxon>
    </lineage>
</organism>
<dbReference type="EMBL" id="BJXW01000002">
    <property type="protein sequence ID" value="GEN29873.1"/>
    <property type="molecule type" value="Genomic_DNA"/>
</dbReference>
<accession>A0A511UWN3</accession>
<evidence type="ECO:0000259" key="5">
    <source>
        <dbReference type="Pfam" id="PF04198"/>
    </source>
</evidence>
<dbReference type="RefSeq" id="WP_146934338.1">
    <property type="nucleotide sequence ID" value="NZ_BJXW01000002.1"/>
</dbReference>
<dbReference type="InterPro" id="IPR048715">
    <property type="entry name" value="CggR_N"/>
</dbReference>
<dbReference type="PANTHER" id="PTHR34294:SF5">
    <property type="entry name" value="CENTRAL GLYCOLYTIC GENES REGULATOR"/>
    <property type="match status" value="1"/>
</dbReference>
<dbReference type="Gene3D" id="1.10.10.10">
    <property type="entry name" value="Winged helix-like DNA-binding domain superfamily/Winged helix DNA-binding domain"/>
    <property type="match status" value="1"/>
</dbReference>
<dbReference type="Pfam" id="PF04198">
    <property type="entry name" value="Sugar-bind"/>
    <property type="match status" value="1"/>
</dbReference>
<dbReference type="SUPFAM" id="SSF46785">
    <property type="entry name" value="Winged helix' DNA-binding domain"/>
    <property type="match status" value="1"/>
</dbReference>
<evidence type="ECO:0000256" key="2">
    <source>
        <dbReference type="ARBA" id="ARBA00023015"/>
    </source>
</evidence>
<keyword evidence="3" id="KW-0238">DNA-binding</keyword>
<dbReference type="PANTHER" id="PTHR34294">
    <property type="entry name" value="TRANSCRIPTIONAL REGULATOR-RELATED"/>
    <property type="match status" value="1"/>
</dbReference>
<evidence type="ECO:0000259" key="6">
    <source>
        <dbReference type="Pfam" id="PF21715"/>
    </source>
</evidence>
<dbReference type="GO" id="GO:0003677">
    <property type="term" value="F:DNA binding"/>
    <property type="evidence" value="ECO:0007669"/>
    <property type="project" value="UniProtKB-KW"/>
</dbReference>
<keyword evidence="2" id="KW-0805">Transcription regulation</keyword>
<dbReference type="Pfam" id="PF21715">
    <property type="entry name" value="CggR_N"/>
    <property type="match status" value="1"/>
</dbReference>
<comment type="caution">
    <text evidence="7">The sequence shown here is derived from an EMBL/GenBank/DDBJ whole genome shotgun (WGS) entry which is preliminary data.</text>
</comment>
<dbReference type="InterPro" id="IPR036390">
    <property type="entry name" value="WH_DNA-bd_sf"/>
</dbReference>
<dbReference type="OrthoDB" id="9793820at2"/>
<dbReference type="GO" id="GO:0030246">
    <property type="term" value="F:carbohydrate binding"/>
    <property type="evidence" value="ECO:0007669"/>
    <property type="project" value="InterPro"/>
</dbReference>
<dbReference type="SUPFAM" id="SSF100950">
    <property type="entry name" value="NagB/RpiA/CoA transferase-like"/>
    <property type="match status" value="1"/>
</dbReference>
<name>A0A511UWN3_9BACI</name>
<keyword evidence="8" id="KW-1185">Reference proteome</keyword>
<dbReference type="Gene3D" id="3.40.50.1360">
    <property type="match status" value="1"/>
</dbReference>
<reference evidence="7 8" key="1">
    <citation type="submission" date="2019-07" db="EMBL/GenBank/DDBJ databases">
        <title>Whole genome shotgun sequence of Cerasibacillus quisquiliarum NBRC 102429.</title>
        <authorList>
            <person name="Hosoyama A."/>
            <person name="Uohara A."/>
            <person name="Ohji S."/>
            <person name="Ichikawa N."/>
        </authorList>
    </citation>
    <scope>NUCLEOTIDE SEQUENCE [LARGE SCALE GENOMIC DNA]</scope>
    <source>
        <strain evidence="7 8">NBRC 102429</strain>
    </source>
</reference>
<evidence type="ECO:0000256" key="4">
    <source>
        <dbReference type="ARBA" id="ARBA00023163"/>
    </source>
</evidence>
<dbReference type="InterPro" id="IPR007324">
    <property type="entry name" value="Sugar-bd_dom_put"/>
</dbReference>
<evidence type="ECO:0000313" key="7">
    <source>
        <dbReference type="EMBL" id="GEN29873.1"/>
    </source>
</evidence>
<dbReference type="AlphaFoldDB" id="A0A511UWN3"/>